<dbReference type="EMBL" id="BLPG01000001">
    <property type="protein sequence ID" value="GFJ86563.1"/>
    <property type="molecule type" value="Genomic_DNA"/>
</dbReference>
<evidence type="ECO:0000256" key="1">
    <source>
        <dbReference type="ARBA" id="ARBA00007381"/>
    </source>
</evidence>
<dbReference type="Gene3D" id="2.60.34.10">
    <property type="entry name" value="Substrate Binding Domain Of DNAk, Chain A, domain 1"/>
    <property type="match status" value="1"/>
</dbReference>
<keyword evidence="4 7" id="KW-0067">ATP-binding</keyword>
<dbReference type="AlphaFoldDB" id="A0A6V8KN17"/>
<dbReference type="Proteomes" id="UP000482960">
    <property type="component" value="Unassembled WGS sequence"/>
</dbReference>
<dbReference type="CDD" id="cd24029">
    <property type="entry name" value="ASKHA_NBD_HSP70_DnaK_HscA_HscC"/>
    <property type="match status" value="1"/>
</dbReference>
<protein>
    <submittedName>
        <fullName evidence="9">Molecular chaperone DnaK</fullName>
    </submittedName>
</protein>
<evidence type="ECO:0000256" key="6">
    <source>
        <dbReference type="ARBA" id="ARBA00023186"/>
    </source>
</evidence>
<keyword evidence="5" id="KW-0346">Stress response</keyword>
<sequence>MRTLGIDLGTTYSVVATLDEHGRPIVLRNPLGEETTASVVCFESATSILVGSAARNAAPAYPDRTVALIKRQMGTDRLLSFDGVEYTPEAVSALILRALVDGVLPGRQPDQPVRAVVTVPAYFGIREREATQQACLLAGIDTLELVSEPVAAAVHYGFSETVGLGTAVVFDLGGGTFDATVLTLGGRIQVVATDGDTELGGADWDRRLVSHMLDQFTAQVRPDTDPGDDEVFMSELELAAERAKRALSTTAVQRVPLWYAGRGATITISRADFEAATRDLVDSASQCLRRLLAAAGRAGVSEVDHCLLVGGSSRMPMIAATLADEFGWQPRLFDPDLAVAKGAALRAHQILRMPVSEKTWAPRPRRAAEAPGGADISARGPVPTLGGPAAEPDPPAGATGLAAHPVAAVVARGLGPLVHDSHDKSGQRRYVWHVVHQNDPLPVVDRQITLATILDGQASIRIEVYEQAGAVESAEVDDNRLVLDGELSGLPPGLPAGSPIQLTLRIGLDGRLSLVATEPKSGAALTIEACIDGVLDGSGRERAARSLAGLAVRQ</sequence>
<dbReference type="Gene3D" id="3.30.420.40">
    <property type="match status" value="2"/>
</dbReference>
<evidence type="ECO:0000256" key="5">
    <source>
        <dbReference type="ARBA" id="ARBA00023016"/>
    </source>
</evidence>
<evidence type="ECO:0000313" key="10">
    <source>
        <dbReference type="Proteomes" id="UP000482960"/>
    </source>
</evidence>
<accession>A0A6V8KN17</accession>
<dbReference type="PROSITE" id="PS00297">
    <property type="entry name" value="HSP70_1"/>
    <property type="match status" value="1"/>
</dbReference>
<keyword evidence="6" id="KW-0143">Chaperone</keyword>
<dbReference type="InterPro" id="IPR018181">
    <property type="entry name" value="Heat_shock_70_CS"/>
</dbReference>
<comment type="similarity">
    <text evidence="1 7">Belongs to the heat shock protein 70 family.</text>
</comment>
<feature type="compositionally biased region" description="Low complexity" evidence="8">
    <location>
        <begin position="386"/>
        <end position="400"/>
    </location>
</feature>
<proteinExistence type="inferred from homology"/>
<dbReference type="GO" id="GO:0140662">
    <property type="term" value="F:ATP-dependent protein folding chaperone"/>
    <property type="evidence" value="ECO:0007669"/>
    <property type="project" value="InterPro"/>
</dbReference>
<dbReference type="FunFam" id="3.90.640.10:FF:000003">
    <property type="entry name" value="Molecular chaperone DnaK"/>
    <property type="match status" value="1"/>
</dbReference>
<dbReference type="RefSeq" id="WP_173073126.1">
    <property type="nucleotide sequence ID" value="NZ_BAABJB010000030.1"/>
</dbReference>
<dbReference type="InterPro" id="IPR029047">
    <property type="entry name" value="HSP70_peptide-bd_sf"/>
</dbReference>
<evidence type="ECO:0000313" key="9">
    <source>
        <dbReference type="EMBL" id="GFJ86563.1"/>
    </source>
</evidence>
<dbReference type="PANTHER" id="PTHR19375">
    <property type="entry name" value="HEAT SHOCK PROTEIN 70KDA"/>
    <property type="match status" value="1"/>
</dbReference>
<dbReference type="SUPFAM" id="SSF53067">
    <property type="entry name" value="Actin-like ATPase domain"/>
    <property type="match status" value="2"/>
</dbReference>
<evidence type="ECO:0000256" key="3">
    <source>
        <dbReference type="ARBA" id="ARBA00022741"/>
    </source>
</evidence>
<feature type="region of interest" description="Disordered" evidence="8">
    <location>
        <begin position="360"/>
        <end position="400"/>
    </location>
</feature>
<dbReference type="InterPro" id="IPR043129">
    <property type="entry name" value="ATPase_NBD"/>
</dbReference>
<name>A0A6V8KN17_9ACTN</name>
<keyword evidence="3 7" id="KW-0547">Nucleotide-binding</keyword>
<evidence type="ECO:0000256" key="7">
    <source>
        <dbReference type="RuleBase" id="RU003322"/>
    </source>
</evidence>
<evidence type="ECO:0000256" key="2">
    <source>
        <dbReference type="ARBA" id="ARBA00022553"/>
    </source>
</evidence>
<dbReference type="Pfam" id="PF00012">
    <property type="entry name" value="HSP70"/>
    <property type="match status" value="2"/>
</dbReference>
<reference evidence="9 10" key="2">
    <citation type="submission" date="2020-03" db="EMBL/GenBank/DDBJ databases">
        <authorList>
            <person name="Ichikawa N."/>
            <person name="Kimura A."/>
            <person name="Kitahashi Y."/>
            <person name="Uohara A."/>
        </authorList>
    </citation>
    <scope>NUCLEOTIDE SEQUENCE [LARGE SCALE GENOMIC DNA]</scope>
    <source>
        <strain evidence="9 10">NBRC 108638</strain>
    </source>
</reference>
<evidence type="ECO:0000256" key="8">
    <source>
        <dbReference type="SAM" id="MobiDB-lite"/>
    </source>
</evidence>
<keyword evidence="2" id="KW-0597">Phosphoprotein</keyword>
<organism evidence="9 10">
    <name type="scientific">Phytohabitans rumicis</name>
    <dbReference type="NCBI Taxonomy" id="1076125"/>
    <lineage>
        <taxon>Bacteria</taxon>
        <taxon>Bacillati</taxon>
        <taxon>Actinomycetota</taxon>
        <taxon>Actinomycetes</taxon>
        <taxon>Micromonosporales</taxon>
        <taxon>Micromonosporaceae</taxon>
    </lineage>
</organism>
<comment type="caution">
    <text evidence="9">The sequence shown here is derived from an EMBL/GenBank/DDBJ whole genome shotgun (WGS) entry which is preliminary data.</text>
</comment>
<evidence type="ECO:0000256" key="4">
    <source>
        <dbReference type="ARBA" id="ARBA00022840"/>
    </source>
</evidence>
<dbReference type="InterPro" id="IPR013126">
    <property type="entry name" value="Hsp_70_fam"/>
</dbReference>
<dbReference type="FunFam" id="3.30.420.40:FF:000028">
    <property type="entry name" value="heat shock 70 kDa protein-like"/>
    <property type="match status" value="1"/>
</dbReference>
<dbReference type="PROSITE" id="PS00329">
    <property type="entry name" value="HSP70_2"/>
    <property type="match status" value="1"/>
</dbReference>
<keyword evidence="10" id="KW-1185">Reference proteome</keyword>
<reference evidence="9 10" key="1">
    <citation type="submission" date="2020-03" db="EMBL/GenBank/DDBJ databases">
        <title>Whole genome shotgun sequence of Phytohabitans rumicis NBRC 108638.</title>
        <authorList>
            <person name="Komaki H."/>
            <person name="Tamura T."/>
        </authorList>
    </citation>
    <scope>NUCLEOTIDE SEQUENCE [LARGE SCALE GENOMIC DNA]</scope>
    <source>
        <strain evidence="9 10">NBRC 108638</strain>
    </source>
</reference>
<dbReference type="GO" id="GO:0005524">
    <property type="term" value="F:ATP binding"/>
    <property type="evidence" value="ECO:0007669"/>
    <property type="project" value="UniProtKB-KW"/>
</dbReference>
<dbReference type="PRINTS" id="PR00301">
    <property type="entry name" value="HEATSHOCK70"/>
</dbReference>
<gene>
    <name evidence="9" type="primary">dnaK_1</name>
    <name evidence="9" type="ORF">Prum_002050</name>
</gene>
<dbReference type="Gene3D" id="3.90.640.10">
    <property type="entry name" value="Actin, Chain A, domain 4"/>
    <property type="match status" value="1"/>
</dbReference>
<dbReference type="SUPFAM" id="SSF100920">
    <property type="entry name" value="Heat shock protein 70kD (HSP70), peptide-binding domain"/>
    <property type="match status" value="1"/>
</dbReference>